<dbReference type="InterPro" id="IPR024560">
    <property type="entry name" value="UPF0313_C"/>
</dbReference>
<feature type="compositionally biased region" description="Polar residues" evidence="1">
    <location>
        <begin position="59"/>
        <end position="80"/>
    </location>
</feature>
<name>A0A833PBM6_ACIBZ</name>
<reference evidence="4" key="1">
    <citation type="journal article" date="2020" name="MBio">
        <title>Horizontal gene transfer to a defensive symbiont with a reduced genome amongst a multipartite beetle microbiome.</title>
        <authorList>
            <person name="Waterworth S.C."/>
            <person name="Florez L.V."/>
            <person name="Rees E.R."/>
            <person name="Hertweck C."/>
            <person name="Kaltenpoth M."/>
            <person name="Kwan J.C."/>
        </authorList>
    </citation>
    <scope>NUCLEOTIDE SEQUENCE [LARGE SCALE GENOMIC DNA]</scope>
</reference>
<feature type="compositionally biased region" description="Polar residues" evidence="1">
    <location>
        <begin position="88"/>
        <end position="114"/>
    </location>
</feature>
<dbReference type="InterPro" id="IPR022946">
    <property type="entry name" value="UPF0313"/>
</dbReference>
<dbReference type="EMBL" id="WNDP01000172">
    <property type="protein sequence ID" value="KAF1018532.1"/>
    <property type="molecule type" value="Genomic_DNA"/>
</dbReference>
<feature type="region of interest" description="Disordered" evidence="1">
    <location>
        <begin position="52"/>
        <end position="142"/>
    </location>
</feature>
<evidence type="ECO:0000256" key="1">
    <source>
        <dbReference type="SAM" id="MobiDB-lite"/>
    </source>
</evidence>
<dbReference type="AlphaFoldDB" id="A0A833PBM6"/>
<sequence length="142" mass="16098">MARYTENVDIVKGEKRRRLHKAFLRYHDPNNWPLLRDALREMGRADLIGNSKQHLIPTYQPQGTEGQYQSARKKNSTLAGDSQKRTGENTVRSQSRHAGQTNRPQKGQVLTQHTGLPPRETGDRKKPFAGNSKGKSKPKSRA</sequence>
<comment type="caution">
    <text evidence="3">The sequence shown here is derived from an EMBL/GenBank/DDBJ whole genome shotgun (WGS) entry which is preliminary data.</text>
</comment>
<gene>
    <name evidence="3" type="ORF">GAK29_04198</name>
</gene>
<protein>
    <recommendedName>
        <fullName evidence="2">UPF0313 domain-containing protein</fullName>
    </recommendedName>
</protein>
<evidence type="ECO:0000313" key="4">
    <source>
        <dbReference type="Proteomes" id="UP000490535"/>
    </source>
</evidence>
<accession>A0A833PBM6</accession>
<evidence type="ECO:0000313" key="3">
    <source>
        <dbReference type="EMBL" id="KAF1018532.1"/>
    </source>
</evidence>
<dbReference type="Pfam" id="PF11842">
    <property type="entry name" value="DUF3362"/>
    <property type="match status" value="1"/>
</dbReference>
<dbReference type="PANTHER" id="PTHR32331">
    <property type="entry name" value="UPF0313 PROTEIN YGIQ"/>
    <property type="match status" value="1"/>
</dbReference>
<dbReference type="Proteomes" id="UP000490535">
    <property type="component" value="Unassembled WGS sequence"/>
</dbReference>
<organism evidence="3 4">
    <name type="scientific">Acinetobacter bereziniae</name>
    <name type="common">Acinetobacter genomosp. 10</name>
    <dbReference type="NCBI Taxonomy" id="106648"/>
    <lineage>
        <taxon>Bacteria</taxon>
        <taxon>Pseudomonadati</taxon>
        <taxon>Pseudomonadota</taxon>
        <taxon>Gammaproteobacteria</taxon>
        <taxon>Moraxellales</taxon>
        <taxon>Moraxellaceae</taxon>
        <taxon>Acinetobacter</taxon>
    </lineage>
</organism>
<evidence type="ECO:0000259" key="2">
    <source>
        <dbReference type="Pfam" id="PF11842"/>
    </source>
</evidence>
<dbReference type="PANTHER" id="PTHR32331:SF0">
    <property type="entry name" value="UPF0313 PROTEIN YGIQ"/>
    <property type="match status" value="1"/>
</dbReference>
<proteinExistence type="predicted"/>
<feature type="domain" description="UPF0313" evidence="2">
    <location>
        <begin position="3"/>
        <end position="119"/>
    </location>
</feature>